<dbReference type="InterPro" id="IPR031310">
    <property type="entry name" value="Ribosomal_uL5_N"/>
</dbReference>
<evidence type="ECO:0000259" key="7">
    <source>
        <dbReference type="Pfam" id="PF00673"/>
    </source>
</evidence>
<dbReference type="PANTHER" id="PTHR11994">
    <property type="entry name" value="60S RIBOSOMAL PROTEIN L11-RELATED"/>
    <property type="match status" value="1"/>
</dbReference>
<dbReference type="Gene3D" id="3.30.1440.10">
    <property type="match status" value="1"/>
</dbReference>
<feature type="domain" description="Large ribosomal subunit protein uL5 N-terminal" evidence="6">
    <location>
        <begin position="25"/>
        <end position="85"/>
    </location>
</feature>
<name>A0ABV4U609_9BACT</name>
<evidence type="ECO:0000256" key="2">
    <source>
        <dbReference type="ARBA" id="ARBA00022980"/>
    </source>
</evidence>
<keyword evidence="4" id="KW-0699">rRNA-binding</keyword>
<dbReference type="InterPro" id="IPR022803">
    <property type="entry name" value="Ribosomal_uL5_dom_sf"/>
</dbReference>
<dbReference type="EMBL" id="JBGUBD010000006">
    <property type="protein sequence ID" value="MFA9479030.1"/>
    <property type="molecule type" value="Genomic_DNA"/>
</dbReference>
<keyword evidence="3 4" id="KW-0687">Ribonucleoprotein</keyword>
<protein>
    <recommendedName>
        <fullName evidence="4">Large ribosomal subunit protein uL5</fullName>
    </recommendedName>
</protein>
<dbReference type="SUPFAM" id="SSF55282">
    <property type="entry name" value="RL5-like"/>
    <property type="match status" value="1"/>
</dbReference>
<evidence type="ECO:0000256" key="1">
    <source>
        <dbReference type="ARBA" id="ARBA00008553"/>
    </source>
</evidence>
<proteinExistence type="inferred from homology"/>
<dbReference type="Proteomes" id="UP001575105">
    <property type="component" value="Unassembled WGS sequence"/>
</dbReference>
<dbReference type="HAMAP" id="MF_01333_B">
    <property type="entry name" value="Ribosomal_uL5_B"/>
    <property type="match status" value="1"/>
</dbReference>
<sequence length="192" mass="21440">MTPRLKEKFAGPVSEKLKQEFSVTNPMAMPRLEKIVLSVGLGKQLEGTKVNAKAREQVLQDLALITGQKAVMVKAKKSVSNFKVRSGYETGAMVTVRGTRMWELLDRLITLAIPRIKDFRGLSDKSFDGRGSYSFGVQEQGIFPEIDMANAQFMHGMHITLVFKNSDNDKTRFVLKELGWPFVGKDTEQAAA</sequence>
<dbReference type="InterPro" id="IPR031309">
    <property type="entry name" value="Ribosomal_uL5_C"/>
</dbReference>
<evidence type="ECO:0000256" key="3">
    <source>
        <dbReference type="ARBA" id="ARBA00023274"/>
    </source>
</evidence>
<dbReference type="GO" id="GO:0005840">
    <property type="term" value="C:ribosome"/>
    <property type="evidence" value="ECO:0007669"/>
    <property type="project" value="UniProtKB-KW"/>
</dbReference>
<keyword evidence="2 4" id="KW-0689">Ribosomal protein</keyword>
<dbReference type="Pfam" id="PF00673">
    <property type="entry name" value="Ribosomal_L5_C"/>
    <property type="match status" value="1"/>
</dbReference>
<reference evidence="8 9" key="1">
    <citation type="submission" date="2024-08" db="EMBL/GenBank/DDBJ databases">
        <title>Whole-genome sequencing of halo(alkali)philic microorganisms from hypersaline lakes.</title>
        <authorList>
            <person name="Sorokin D.Y."/>
            <person name="Merkel A.Y."/>
            <person name="Messina E."/>
            <person name="Yakimov M."/>
        </authorList>
    </citation>
    <scope>NUCLEOTIDE SEQUENCE [LARGE SCALE GENOMIC DNA]</scope>
    <source>
        <strain evidence="8 9">AB-hyl4</strain>
    </source>
</reference>
<dbReference type="PIRSF" id="PIRSF002161">
    <property type="entry name" value="Ribosomal_L5"/>
    <property type="match status" value="1"/>
</dbReference>
<dbReference type="Pfam" id="PF00281">
    <property type="entry name" value="Ribosomal_L5"/>
    <property type="match status" value="1"/>
</dbReference>
<comment type="caution">
    <text evidence="8">The sequence shown here is derived from an EMBL/GenBank/DDBJ whole genome shotgun (WGS) entry which is preliminary data.</text>
</comment>
<dbReference type="NCBIfam" id="NF000585">
    <property type="entry name" value="PRK00010.1"/>
    <property type="match status" value="1"/>
</dbReference>
<evidence type="ECO:0000313" key="9">
    <source>
        <dbReference type="Proteomes" id="UP001575105"/>
    </source>
</evidence>
<evidence type="ECO:0000256" key="4">
    <source>
        <dbReference type="HAMAP-Rule" id="MF_01333"/>
    </source>
</evidence>
<keyword evidence="4" id="KW-0820">tRNA-binding</keyword>
<evidence type="ECO:0000313" key="8">
    <source>
        <dbReference type="EMBL" id="MFA9479030.1"/>
    </source>
</evidence>
<accession>A0ABV4U609</accession>
<keyword evidence="4" id="KW-0694">RNA-binding</keyword>
<dbReference type="InterPro" id="IPR020930">
    <property type="entry name" value="Ribosomal_uL5_bac-type"/>
</dbReference>
<feature type="domain" description="Large ribosomal subunit protein uL5 C-terminal" evidence="7">
    <location>
        <begin position="90"/>
        <end position="182"/>
    </location>
</feature>
<organism evidence="8 9">
    <name type="scientific">Natronomicrosphaera hydrolytica</name>
    <dbReference type="NCBI Taxonomy" id="3242702"/>
    <lineage>
        <taxon>Bacteria</taxon>
        <taxon>Pseudomonadati</taxon>
        <taxon>Planctomycetota</taxon>
        <taxon>Phycisphaerae</taxon>
        <taxon>Phycisphaerales</taxon>
        <taxon>Phycisphaeraceae</taxon>
        <taxon>Natronomicrosphaera</taxon>
    </lineage>
</organism>
<dbReference type="InterPro" id="IPR002132">
    <property type="entry name" value="Ribosomal_uL5"/>
</dbReference>
<comment type="similarity">
    <text evidence="1 4 5">Belongs to the universal ribosomal protein uL5 family.</text>
</comment>
<evidence type="ECO:0000259" key="6">
    <source>
        <dbReference type="Pfam" id="PF00281"/>
    </source>
</evidence>
<gene>
    <name evidence="4 8" type="primary">rplE</name>
    <name evidence="8" type="ORF">ACERK3_12115</name>
</gene>
<comment type="subunit">
    <text evidence="4">Part of the 50S ribosomal subunit; part of the 5S rRNA/L5/L18/L25 subcomplex. Contacts the 5S rRNA and the P site tRNA. Forms a bridge to the 30S subunit in the 70S ribosome.</text>
</comment>
<evidence type="ECO:0000256" key="5">
    <source>
        <dbReference type="RuleBase" id="RU003930"/>
    </source>
</evidence>
<keyword evidence="9" id="KW-1185">Reference proteome</keyword>
<dbReference type="RefSeq" id="WP_425345947.1">
    <property type="nucleotide sequence ID" value="NZ_JBGUBD010000006.1"/>
</dbReference>
<comment type="function">
    <text evidence="4">This is 1 of the proteins that bind and probably mediate the attachment of the 5S RNA into the large ribosomal subunit, where it forms part of the central protuberance. In the 70S ribosome it contacts protein S13 of the 30S subunit (bridge B1b), connecting the 2 subunits; this bridge is implicated in subunit movement. Contacts the P site tRNA; the 5S rRNA and some of its associated proteins might help stabilize positioning of ribosome-bound tRNAs.</text>
</comment>